<reference evidence="1 2" key="1">
    <citation type="submission" date="2019-07" db="EMBL/GenBank/DDBJ databases">
        <title>Whole genome shotgun sequence of Chryseobacterium lathyri NBRC 105250.</title>
        <authorList>
            <person name="Hosoyama A."/>
            <person name="Uohara A."/>
            <person name="Ohji S."/>
            <person name="Ichikawa N."/>
        </authorList>
    </citation>
    <scope>NUCLEOTIDE SEQUENCE [LARGE SCALE GENOMIC DNA]</scope>
    <source>
        <strain evidence="1 2">NBRC 105250</strain>
    </source>
</reference>
<name>A0A511YGE2_9FLAO</name>
<organism evidence="1 2">
    <name type="scientific">Chryseobacterium lathyri</name>
    <dbReference type="NCBI Taxonomy" id="395933"/>
    <lineage>
        <taxon>Bacteria</taxon>
        <taxon>Pseudomonadati</taxon>
        <taxon>Bacteroidota</taxon>
        <taxon>Flavobacteriia</taxon>
        <taxon>Flavobacteriales</taxon>
        <taxon>Weeksellaceae</taxon>
        <taxon>Chryseobacterium group</taxon>
        <taxon>Chryseobacterium</taxon>
    </lineage>
</organism>
<proteinExistence type="predicted"/>
<dbReference type="OrthoDB" id="9910861at2"/>
<evidence type="ECO:0000313" key="1">
    <source>
        <dbReference type="EMBL" id="GEN74258.1"/>
    </source>
</evidence>
<dbReference type="AlphaFoldDB" id="A0A511YGE2"/>
<accession>A0A511YGE2</accession>
<evidence type="ECO:0000313" key="2">
    <source>
        <dbReference type="Proteomes" id="UP000321150"/>
    </source>
</evidence>
<gene>
    <name evidence="1" type="ORF">CLA01_43300</name>
</gene>
<dbReference type="Proteomes" id="UP000321150">
    <property type="component" value="Unassembled WGS sequence"/>
</dbReference>
<evidence type="ECO:0008006" key="3">
    <source>
        <dbReference type="Google" id="ProtNLM"/>
    </source>
</evidence>
<sequence length="118" mass="13877">MKNTKKYLLIILISLLCLSCNKIFPENMESFMFQLKDSIYLNQPSRSILVMHKIREDSFIHGKVIVNDIDSVYINNNKSVIYIINSKNECIWVRSDFKTEKLDKKPKVNFVSITGYHE</sequence>
<dbReference type="RefSeq" id="WP_146897301.1">
    <property type="nucleotide sequence ID" value="NZ_BJYI01000047.1"/>
</dbReference>
<dbReference type="EMBL" id="BJYI01000047">
    <property type="protein sequence ID" value="GEN74258.1"/>
    <property type="molecule type" value="Genomic_DNA"/>
</dbReference>
<protein>
    <recommendedName>
        <fullName evidence="3">Lipoprotein</fullName>
    </recommendedName>
</protein>
<comment type="caution">
    <text evidence="1">The sequence shown here is derived from an EMBL/GenBank/DDBJ whole genome shotgun (WGS) entry which is preliminary data.</text>
</comment>